<keyword evidence="3" id="KW-1133">Transmembrane helix</keyword>
<evidence type="ECO:0000256" key="4">
    <source>
        <dbReference type="ARBA" id="ARBA00023136"/>
    </source>
</evidence>
<dbReference type="InterPro" id="IPR020846">
    <property type="entry name" value="MFS_dom"/>
</dbReference>
<keyword evidence="7" id="KW-1185">Reference proteome</keyword>
<feature type="non-terminal residue" evidence="6">
    <location>
        <position position="75"/>
    </location>
</feature>
<dbReference type="Proteomes" id="UP000183567">
    <property type="component" value="Unassembled WGS sequence"/>
</dbReference>
<dbReference type="STRING" id="180088.A0A1J8R792"/>
<keyword evidence="4" id="KW-0472">Membrane</keyword>
<protein>
    <recommendedName>
        <fullName evidence="5">Major facilitator superfamily (MFS) profile domain-containing protein</fullName>
    </recommendedName>
</protein>
<dbReference type="GO" id="GO:0005886">
    <property type="term" value="C:plasma membrane"/>
    <property type="evidence" value="ECO:0007669"/>
    <property type="project" value="TreeGrafter"/>
</dbReference>
<evidence type="ECO:0000313" key="6">
    <source>
        <dbReference type="EMBL" id="OJA19748.1"/>
    </source>
</evidence>
<dbReference type="EMBL" id="LVVM01000908">
    <property type="protein sequence ID" value="OJA19748.1"/>
    <property type="molecule type" value="Genomic_DNA"/>
</dbReference>
<reference evidence="6 7" key="1">
    <citation type="submission" date="2016-03" db="EMBL/GenBank/DDBJ databases">
        <title>Comparative genomics of the ectomycorrhizal sister species Rhizopogon vinicolor and Rhizopogon vesiculosus (Basidiomycota: Boletales) reveals a divergence of the mating type B locus.</title>
        <authorList>
            <person name="Mujic A.B."/>
            <person name="Kuo A."/>
            <person name="Tritt A."/>
            <person name="Lipzen A."/>
            <person name="Chen C."/>
            <person name="Johnson J."/>
            <person name="Sharma A."/>
            <person name="Barry K."/>
            <person name="Grigoriev I.V."/>
            <person name="Spatafora J.W."/>
        </authorList>
    </citation>
    <scope>NUCLEOTIDE SEQUENCE [LARGE SCALE GENOMIC DNA]</scope>
    <source>
        <strain evidence="6 7">AM-OR11-056</strain>
    </source>
</reference>
<comment type="caution">
    <text evidence="6">The sequence shown here is derived from an EMBL/GenBank/DDBJ whole genome shotgun (WGS) entry which is preliminary data.</text>
</comment>
<dbReference type="GO" id="GO:0022857">
    <property type="term" value="F:transmembrane transporter activity"/>
    <property type="evidence" value="ECO:0007669"/>
    <property type="project" value="InterPro"/>
</dbReference>
<dbReference type="PANTHER" id="PTHR23502:SF5">
    <property type="entry name" value="QUINIDINE RESISTANCE PROTEIN 3"/>
    <property type="match status" value="1"/>
</dbReference>
<evidence type="ECO:0000259" key="5">
    <source>
        <dbReference type="PROSITE" id="PS50850"/>
    </source>
</evidence>
<keyword evidence="2" id="KW-0812">Transmembrane</keyword>
<organism evidence="6 7">
    <name type="scientific">Rhizopogon vesiculosus</name>
    <dbReference type="NCBI Taxonomy" id="180088"/>
    <lineage>
        <taxon>Eukaryota</taxon>
        <taxon>Fungi</taxon>
        <taxon>Dikarya</taxon>
        <taxon>Basidiomycota</taxon>
        <taxon>Agaricomycotina</taxon>
        <taxon>Agaricomycetes</taxon>
        <taxon>Agaricomycetidae</taxon>
        <taxon>Boletales</taxon>
        <taxon>Suillineae</taxon>
        <taxon>Rhizopogonaceae</taxon>
        <taxon>Rhizopogon</taxon>
    </lineage>
</organism>
<dbReference type="InterPro" id="IPR036259">
    <property type="entry name" value="MFS_trans_sf"/>
</dbReference>
<comment type="subcellular location">
    <subcellularLocation>
        <location evidence="1">Membrane</location>
        <topology evidence="1">Multi-pass membrane protein</topology>
    </subcellularLocation>
</comment>
<gene>
    <name evidence="6" type="ORF">AZE42_11228</name>
</gene>
<evidence type="ECO:0000256" key="1">
    <source>
        <dbReference type="ARBA" id="ARBA00004141"/>
    </source>
</evidence>
<dbReference type="InterPro" id="IPR011701">
    <property type="entry name" value="MFS"/>
</dbReference>
<accession>A0A1J8R792</accession>
<evidence type="ECO:0000313" key="7">
    <source>
        <dbReference type="Proteomes" id="UP000183567"/>
    </source>
</evidence>
<dbReference type="AlphaFoldDB" id="A0A1J8R792"/>
<evidence type="ECO:0000256" key="3">
    <source>
        <dbReference type="ARBA" id="ARBA00022989"/>
    </source>
</evidence>
<dbReference type="PANTHER" id="PTHR23502">
    <property type="entry name" value="MAJOR FACILITATOR SUPERFAMILY"/>
    <property type="match status" value="1"/>
</dbReference>
<dbReference type="SUPFAM" id="SSF103473">
    <property type="entry name" value="MFS general substrate transporter"/>
    <property type="match status" value="1"/>
</dbReference>
<evidence type="ECO:0000256" key="2">
    <source>
        <dbReference type="ARBA" id="ARBA00022692"/>
    </source>
</evidence>
<dbReference type="Pfam" id="PF07690">
    <property type="entry name" value="MFS_1"/>
    <property type="match status" value="1"/>
</dbReference>
<dbReference type="Gene3D" id="1.20.1720.10">
    <property type="entry name" value="Multidrug resistance protein D"/>
    <property type="match status" value="1"/>
</dbReference>
<sequence length="75" mass="7883">MIGMRILQGAGSSAIFAIGAGTLADIYEPHQRGTMMGVYYSAPLLGPSLGPIIGGALTQGLSWRAIFWFLVIWGG</sequence>
<proteinExistence type="predicted"/>
<dbReference type="PROSITE" id="PS50850">
    <property type="entry name" value="MFS"/>
    <property type="match status" value="1"/>
</dbReference>
<feature type="domain" description="Major facilitator superfamily (MFS) profile" evidence="5">
    <location>
        <begin position="1"/>
        <end position="75"/>
    </location>
</feature>
<name>A0A1J8R792_9AGAM</name>